<accession>A0A0F9P4L4</accession>
<proteinExistence type="predicted"/>
<sequence>MEKAKTERVVLTVFKTKLPKAIYDRDFARGKKAAEDGWERKSPYNGGRGDVPWFEGFDSVHEKTS</sequence>
<evidence type="ECO:0000313" key="1">
    <source>
        <dbReference type="EMBL" id="KKM96015.1"/>
    </source>
</evidence>
<name>A0A0F9P4L4_9ZZZZ</name>
<protein>
    <submittedName>
        <fullName evidence="1">Uncharacterized protein</fullName>
    </submittedName>
</protein>
<dbReference type="AlphaFoldDB" id="A0A0F9P4L4"/>
<comment type="caution">
    <text evidence="1">The sequence shown here is derived from an EMBL/GenBank/DDBJ whole genome shotgun (WGS) entry which is preliminary data.</text>
</comment>
<organism evidence="1">
    <name type="scientific">marine sediment metagenome</name>
    <dbReference type="NCBI Taxonomy" id="412755"/>
    <lineage>
        <taxon>unclassified sequences</taxon>
        <taxon>metagenomes</taxon>
        <taxon>ecological metagenomes</taxon>
    </lineage>
</organism>
<reference evidence="1" key="1">
    <citation type="journal article" date="2015" name="Nature">
        <title>Complex archaea that bridge the gap between prokaryotes and eukaryotes.</title>
        <authorList>
            <person name="Spang A."/>
            <person name="Saw J.H."/>
            <person name="Jorgensen S.L."/>
            <person name="Zaremba-Niedzwiedzka K."/>
            <person name="Martijn J."/>
            <person name="Lind A.E."/>
            <person name="van Eijk R."/>
            <person name="Schleper C."/>
            <person name="Guy L."/>
            <person name="Ettema T.J."/>
        </authorList>
    </citation>
    <scope>NUCLEOTIDE SEQUENCE</scope>
</reference>
<dbReference type="EMBL" id="LAZR01005934">
    <property type="protein sequence ID" value="KKM96015.1"/>
    <property type="molecule type" value="Genomic_DNA"/>
</dbReference>
<gene>
    <name evidence="1" type="ORF">LCGC14_1182340</name>
</gene>